<protein>
    <submittedName>
        <fullName evidence="5">Inositol transport system sugar-binding protein</fullName>
    </submittedName>
</protein>
<dbReference type="CDD" id="cd06301">
    <property type="entry name" value="PBP1_rhizopine_binding-like"/>
    <property type="match status" value="1"/>
</dbReference>
<comment type="caution">
    <text evidence="5">The sequence shown here is derived from an EMBL/GenBank/DDBJ whole genome shotgun (WGS) entry which is preliminary data.</text>
</comment>
<dbReference type="PANTHER" id="PTHR46847">
    <property type="entry name" value="D-ALLOSE-BINDING PERIPLASMIC PROTEIN-RELATED"/>
    <property type="match status" value="1"/>
</dbReference>
<proteinExistence type="inferred from homology"/>
<evidence type="ECO:0000313" key="5">
    <source>
        <dbReference type="EMBL" id="EYD75895.1"/>
    </source>
</evidence>
<dbReference type="OrthoDB" id="9773673at2"/>
<keyword evidence="6" id="KW-1185">Reference proteome</keyword>
<dbReference type="InterPro" id="IPR025997">
    <property type="entry name" value="SBP_2_dom"/>
</dbReference>
<dbReference type="RefSeq" id="WP_037280037.1">
    <property type="nucleotide sequence ID" value="NZ_KK088569.1"/>
</dbReference>
<name>A0A017HNK0_9RHOB</name>
<dbReference type="Proteomes" id="UP000019666">
    <property type="component" value="Unassembled WGS sequence"/>
</dbReference>
<comment type="subcellular location">
    <subcellularLocation>
        <location evidence="1">Cell envelope</location>
    </subcellularLocation>
</comment>
<organism evidence="5 6">
    <name type="scientific">Rubellimicrobium mesophilum DSM 19309</name>
    <dbReference type="NCBI Taxonomy" id="442562"/>
    <lineage>
        <taxon>Bacteria</taxon>
        <taxon>Pseudomonadati</taxon>
        <taxon>Pseudomonadota</taxon>
        <taxon>Alphaproteobacteria</taxon>
        <taxon>Rhodobacterales</taxon>
        <taxon>Roseobacteraceae</taxon>
        <taxon>Rubellimicrobium</taxon>
    </lineage>
</organism>
<evidence type="ECO:0000313" key="6">
    <source>
        <dbReference type="Proteomes" id="UP000019666"/>
    </source>
</evidence>
<dbReference type="AlphaFoldDB" id="A0A017HNK0"/>
<dbReference type="SUPFAM" id="SSF53822">
    <property type="entry name" value="Periplasmic binding protein-like I"/>
    <property type="match status" value="1"/>
</dbReference>
<evidence type="ECO:0000256" key="1">
    <source>
        <dbReference type="ARBA" id="ARBA00004196"/>
    </source>
</evidence>
<dbReference type="STRING" id="442562.Rumeso_02513"/>
<dbReference type="Gene3D" id="3.40.50.2300">
    <property type="match status" value="2"/>
</dbReference>
<keyword evidence="3" id="KW-0732">Signal</keyword>
<dbReference type="InterPro" id="IPR028082">
    <property type="entry name" value="Peripla_BP_I"/>
</dbReference>
<accession>A0A017HNK0</accession>
<evidence type="ECO:0000256" key="2">
    <source>
        <dbReference type="ARBA" id="ARBA00007639"/>
    </source>
</evidence>
<dbReference type="GO" id="GO:0030246">
    <property type="term" value="F:carbohydrate binding"/>
    <property type="evidence" value="ECO:0007669"/>
    <property type="project" value="UniProtKB-ARBA"/>
</dbReference>
<dbReference type="PATRIC" id="fig|442562.3.peg.2477"/>
<dbReference type="Pfam" id="PF13407">
    <property type="entry name" value="Peripla_BP_4"/>
    <property type="match status" value="1"/>
</dbReference>
<evidence type="ECO:0000256" key="3">
    <source>
        <dbReference type="ARBA" id="ARBA00022729"/>
    </source>
</evidence>
<sequence>MNKKLIGGAVVVGIAAGFIGVMSNASGTKTVGVSMSAFDDNFLTVLRNGMTEYAEGLDGVELQVEDADDDVGKQLNQIENFVAAGVDAIIVNAVDTSATEAITEKAAAAGIPLVYVNREPINVDTLPDNQAFVASNEVDSGTLQAQEVCRLLKEQGVTEANLLLMQGELSNQAAVMRTKDVHDVAATPDCSFMHIVEEQTGNWQRQQGADLMTNWITAGIPYNAVVANNDEMAVGAIQALKAAGVPMDQVVVAGVDATQDALVAMQNGDLDVTVFQDAAGQGKGALDAALALAKGEPVEQKVYIPFQLVTPANVQDYLTAN</sequence>
<evidence type="ECO:0000259" key="4">
    <source>
        <dbReference type="Pfam" id="PF13407"/>
    </source>
</evidence>
<reference evidence="5 6" key="1">
    <citation type="submission" date="2013-02" db="EMBL/GenBank/DDBJ databases">
        <authorList>
            <person name="Fiebig A."/>
            <person name="Goeker M."/>
            <person name="Klenk H.-P.P."/>
        </authorList>
    </citation>
    <scope>NUCLEOTIDE SEQUENCE [LARGE SCALE GENOMIC DNA]</scope>
    <source>
        <strain evidence="5 6">DSM 19309</strain>
    </source>
</reference>
<dbReference type="HOGENOM" id="CLU_037628_3_1_5"/>
<comment type="similarity">
    <text evidence="2">Belongs to the bacterial solute-binding protein 2 family.</text>
</comment>
<dbReference type="GO" id="GO:0030313">
    <property type="term" value="C:cell envelope"/>
    <property type="evidence" value="ECO:0007669"/>
    <property type="project" value="UniProtKB-SubCell"/>
</dbReference>
<dbReference type="PANTHER" id="PTHR46847:SF1">
    <property type="entry name" value="D-ALLOSE-BINDING PERIPLASMIC PROTEIN-RELATED"/>
    <property type="match status" value="1"/>
</dbReference>
<feature type="domain" description="Periplasmic binding protein" evidence="4">
    <location>
        <begin position="31"/>
        <end position="296"/>
    </location>
</feature>
<dbReference type="EMBL" id="AOSK01000064">
    <property type="protein sequence ID" value="EYD75895.1"/>
    <property type="molecule type" value="Genomic_DNA"/>
</dbReference>
<gene>
    <name evidence="5" type="ORF">Rumeso_02513</name>
</gene>